<reference evidence="6" key="1">
    <citation type="submission" date="2021-11" db="EMBL/GenBank/DDBJ databases">
        <title>Description of a new species Pelosinus isolated from the bottom sediments of Lake Baikal.</title>
        <authorList>
            <person name="Zakharyuk A."/>
        </authorList>
    </citation>
    <scope>NUCLEOTIDE SEQUENCE</scope>
    <source>
        <strain evidence="6">Bkl1</strain>
    </source>
</reference>
<dbReference type="InterPro" id="IPR003798">
    <property type="entry name" value="DNA_recombination_RmuC"/>
</dbReference>
<dbReference type="EMBL" id="JAJHJB010000005">
    <property type="protein sequence ID" value="MCC5464902.1"/>
    <property type="molecule type" value="Genomic_DNA"/>
</dbReference>
<evidence type="ECO:0000256" key="4">
    <source>
        <dbReference type="ARBA" id="ARBA00023172"/>
    </source>
</evidence>
<proteinExistence type="inferred from homology"/>
<evidence type="ECO:0000256" key="5">
    <source>
        <dbReference type="SAM" id="Coils"/>
    </source>
</evidence>
<dbReference type="PANTHER" id="PTHR30563">
    <property type="entry name" value="DNA RECOMBINATION PROTEIN RMUC"/>
    <property type="match status" value="1"/>
</dbReference>
<comment type="caution">
    <text evidence="6">The sequence shown here is derived from an EMBL/GenBank/DDBJ whole genome shotgun (WGS) entry which is preliminary data.</text>
</comment>
<keyword evidence="7" id="KW-1185">Reference proteome</keyword>
<feature type="coiled-coil region" evidence="5">
    <location>
        <begin position="98"/>
        <end position="140"/>
    </location>
</feature>
<evidence type="ECO:0000256" key="3">
    <source>
        <dbReference type="ARBA" id="ARBA00023054"/>
    </source>
</evidence>
<keyword evidence="4" id="KW-0233">DNA recombination</keyword>
<comment type="function">
    <text evidence="1">Involved in DNA recombination.</text>
</comment>
<dbReference type="Proteomes" id="UP001165492">
    <property type="component" value="Unassembled WGS sequence"/>
</dbReference>
<evidence type="ECO:0000313" key="6">
    <source>
        <dbReference type="EMBL" id="MCC5464902.1"/>
    </source>
</evidence>
<protein>
    <submittedName>
        <fullName evidence="6">DNA recombination protein RmuC</fullName>
    </submittedName>
</protein>
<organism evidence="6 7">
    <name type="scientific">Pelosinus baikalensis</name>
    <dbReference type="NCBI Taxonomy" id="2892015"/>
    <lineage>
        <taxon>Bacteria</taxon>
        <taxon>Bacillati</taxon>
        <taxon>Bacillota</taxon>
        <taxon>Negativicutes</taxon>
        <taxon>Selenomonadales</taxon>
        <taxon>Sporomusaceae</taxon>
        <taxon>Pelosinus</taxon>
    </lineage>
</organism>
<name>A0ABS8HNW6_9FIRM</name>
<sequence>MMIMLMFGLNGIIIFLLITVLFRLGKNQQQELAAHLIGIEKAIERVERIVKDEMAKNRGENNLVARALREEVANTLSKLNESILKRMNENTTVQLTQLETFSQQLQGLTQMNEQKLERMRETVEKQLRVLREENGSKLEEMRKTVDEKLNQTLEKRLGESFKLVSERLEMVHRGLGEMQTLASGVGDLKRVLSNVKTRGIWGEIQLENLLEQILTIEQYAKNVATKPGSNDRVEFAIKLPGRDTEESIVWLPIDAKFPQEDYQRLLEAQDQANAVLAEEAAKALENRIKSEAKDIANKYVCVPHTTEFAILFLPIEGLYAEVLRRPGLCDTIMRNYKVIIAGPTTLSALLNSLQMGFRTLAVEKRSSEVWSLLSVVKTEFGKFGDLLDKTHKKLQEASNSIDVAARKSRTIERKLKSVQELPQEEALNMLDAANVAEIAATQEKE</sequence>
<gene>
    <name evidence="6" type="primary">rmuC</name>
    <name evidence="6" type="ORF">LMF89_05950</name>
</gene>
<comment type="similarity">
    <text evidence="2">Belongs to the RmuC family.</text>
</comment>
<keyword evidence="3 5" id="KW-0175">Coiled coil</keyword>
<evidence type="ECO:0000313" key="7">
    <source>
        <dbReference type="Proteomes" id="UP001165492"/>
    </source>
</evidence>
<dbReference type="PANTHER" id="PTHR30563:SF0">
    <property type="entry name" value="DNA RECOMBINATION PROTEIN RMUC"/>
    <property type="match status" value="1"/>
</dbReference>
<accession>A0ABS8HNW6</accession>
<evidence type="ECO:0000256" key="2">
    <source>
        <dbReference type="ARBA" id="ARBA00009840"/>
    </source>
</evidence>
<evidence type="ECO:0000256" key="1">
    <source>
        <dbReference type="ARBA" id="ARBA00003416"/>
    </source>
</evidence>
<dbReference type="Pfam" id="PF02646">
    <property type="entry name" value="RmuC"/>
    <property type="match status" value="1"/>
</dbReference>